<dbReference type="Proteomes" id="UP000270296">
    <property type="component" value="Unassembled WGS sequence"/>
</dbReference>
<evidence type="ECO:0000313" key="2">
    <source>
        <dbReference type="Proteomes" id="UP000270296"/>
    </source>
</evidence>
<organism evidence="3">
    <name type="scientific">Soboliphyme baturini</name>
    <dbReference type="NCBI Taxonomy" id="241478"/>
    <lineage>
        <taxon>Eukaryota</taxon>
        <taxon>Metazoa</taxon>
        <taxon>Ecdysozoa</taxon>
        <taxon>Nematoda</taxon>
        <taxon>Enoplea</taxon>
        <taxon>Dorylaimia</taxon>
        <taxon>Dioctophymatida</taxon>
        <taxon>Dioctophymatoidea</taxon>
        <taxon>Soboliphymatidae</taxon>
        <taxon>Soboliphyme</taxon>
    </lineage>
</organism>
<proteinExistence type="predicted"/>
<sequence length="67" mass="6949">GSSTGSNKSDSVKDFVEIESEPDIKEVDANGDMPNKQHLLNGGGVGGGGFDCGSPYLLEDRSCIDAM</sequence>
<keyword evidence="2" id="KW-1185">Reference proteome</keyword>
<evidence type="ECO:0000313" key="3">
    <source>
        <dbReference type="WBParaSite" id="SBAD_0000984101-mRNA-1"/>
    </source>
</evidence>
<dbReference type="WBParaSite" id="SBAD_0000984101-mRNA-1">
    <property type="protein sequence ID" value="SBAD_0000984101-mRNA-1"/>
    <property type="gene ID" value="SBAD_0000984101"/>
</dbReference>
<reference evidence="1 2" key="2">
    <citation type="submission" date="2018-11" db="EMBL/GenBank/DDBJ databases">
        <authorList>
            <consortium name="Pathogen Informatics"/>
        </authorList>
    </citation>
    <scope>NUCLEOTIDE SEQUENCE [LARGE SCALE GENOMIC DNA]</scope>
</reference>
<dbReference type="EMBL" id="UZAM01012785">
    <property type="protein sequence ID" value="VDP23454.1"/>
    <property type="molecule type" value="Genomic_DNA"/>
</dbReference>
<dbReference type="AlphaFoldDB" id="A0A183J0U5"/>
<accession>A0A183J0U5</accession>
<protein>
    <submittedName>
        <fullName evidence="3">Bravo_FIGEY domain-containing protein</fullName>
    </submittedName>
</protein>
<name>A0A183J0U5_9BILA</name>
<evidence type="ECO:0000313" key="1">
    <source>
        <dbReference type="EMBL" id="VDP23454.1"/>
    </source>
</evidence>
<gene>
    <name evidence="1" type="ORF">SBAD_LOCUS9493</name>
</gene>
<reference evidence="3" key="1">
    <citation type="submission" date="2016-06" db="UniProtKB">
        <authorList>
            <consortium name="WormBaseParasite"/>
        </authorList>
    </citation>
    <scope>IDENTIFICATION</scope>
</reference>